<dbReference type="Proteomes" id="UP000436016">
    <property type="component" value="Unassembled WGS sequence"/>
</dbReference>
<keyword evidence="3" id="KW-0132">Cell division</keyword>
<sequence>MSDGPLQQFRDRVASGDLRDDAAQRLAVEKLQLLHTRLQGYDPRKPARVGLALFGWGREKISQSDIPGLYIYGGVGRGKSMLMDLFFDGAPVAAKRRVHFHAFMQEVHAGMKAARAEGLDDPLEPVAAQVAEEAVLLCFDEMQITDIADAMIVGRLFDKLFARGVIVVTTSNRHPDDLYKDGLNRQLFLPFIDRIKEKLDIHHLESPTDHRQGRLQGQETYFTPLGPEATANMDAAWEDLAGGEGGPLSLIVNGRRIEIPHFRSGVGRASFEALCAKPLGPADYLAMADAVKVLLIDRIPTLSRAKNNEAKRFVTLVDALYEARVRLVCSAAAEPEALYVDGAGAFEFERTASRLREMQAADWPPAPDQPRQ</sequence>
<dbReference type="GO" id="GO:0005737">
    <property type="term" value="C:cytoplasm"/>
    <property type="evidence" value="ECO:0007669"/>
    <property type="project" value="TreeGrafter"/>
</dbReference>
<dbReference type="GO" id="GO:0051301">
    <property type="term" value="P:cell division"/>
    <property type="evidence" value="ECO:0007669"/>
    <property type="project" value="UniProtKB-KW"/>
</dbReference>
<dbReference type="GO" id="GO:0005524">
    <property type="term" value="F:ATP binding"/>
    <property type="evidence" value="ECO:0007669"/>
    <property type="project" value="UniProtKB-KW"/>
</dbReference>
<reference evidence="3 4" key="1">
    <citation type="submission" date="2019-12" db="EMBL/GenBank/DDBJ databases">
        <title>Strain KN286 was isolated from seawater, which was collected from Caroline Seamount in the tropical western Pacific.</title>
        <authorList>
            <person name="Wang Q."/>
        </authorList>
    </citation>
    <scope>NUCLEOTIDE SEQUENCE [LARGE SCALE GENOMIC DNA]</scope>
    <source>
        <strain evidence="3 4">KN286</strain>
    </source>
</reference>
<dbReference type="EMBL" id="WUWG01000008">
    <property type="protein sequence ID" value="MXU66841.1"/>
    <property type="molecule type" value="Genomic_DNA"/>
</dbReference>
<dbReference type="PANTHER" id="PTHR12169:SF6">
    <property type="entry name" value="AFG1-LIKE ATPASE"/>
    <property type="match status" value="1"/>
</dbReference>
<dbReference type="RefSeq" id="WP_160856508.1">
    <property type="nucleotide sequence ID" value="NZ_WUWG01000008.1"/>
</dbReference>
<evidence type="ECO:0000256" key="1">
    <source>
        <dbReference type="ARBA" id="ARBA00022741"/>
    </source>
</evidence>
<proteinExistence type="predicted"/>
<dbReference type="InterPro" id="IPR005654">
    <property type="entry name" value="ATPase_AFG1-like"/>
</dbReference>
<accession>A0A6B0U7J8</accession>
<dbReference type="GO" id="GO:0016887">
    <property type="term" value="F:ATP hydrolysis activity"/>
    <property type="evidence" value="ECO:0007669"/>
    <property type="project" value="InterPro"/>
</dbReference>
<dbReference type="Gene3D" id="3.40.50.300">
    <property type="entry name" value="P-loop containing nucleotide triphosphate hydrolases"/>
    <property type="match status" value="1"/>
</dbReference>
<dbReference type="NCBIfam" id="NF040713">
    <property type="entry name" value="ZapE"/>
    <property type="match status" value="1"/>
</dbReference>
<dbReference type="InterPro" id="IPR027417">
    <property type="entry name" value="P-loop_NTPase"/>
</dbReference>
<evidence type="ECO:0000313" key="4">
    <source>
        <dbReference type="Proteomes" id="UP000436016"/>
    </source>
</evidence>
<name>A0A6B0U7J8_9RHOB</name>
<organism evidence="3 4">
    <name type="scientific">Oceanomicrobium pacificus</name>
    <dbReference type="NCBI Taxonomy" id="2692916"/>
    <lineage>
        <taxon>Bacteria</taxon>
        <taxon>Pseudomonadati</taxon>
        <taxon>Pseudomonadota</taxon>
        <taxon>Alphaproteobacteria</taxon>
        <taxon>Rhodobacterales</taxon>
        <taxon>Paracoccaceae</taxon>
        <taxon>Oceanomicrobium</taxon>
    </lineage>
</organism>
<gene>
    <name evidence="3" type="primary">zapE</name>
    <name evidence="3" type="ORF">GSH16_15430</name>
</gene>
<dbReference type="PANTHER" id="PTHR12169">
    <property type="entry name" value="ATPASE N2B"/>
    <property type="match status" value="1"/>
</dbReference>
<comment type="caution">
    <text evidence="3">The sequence shown here is derived from an EMBL/GenBank/DDBJ whole genome shotgun (WGS) entry which is preliminary data.</text>
</comment>
<keyword evidence="2" id="KW-0067">ATP-binding</keyword>
<protein>
    <submittedName>
        <fullName evidence="3">Cell division protein ZapE</fullName>
    </submittedName>
</protein>
<dbReference type="SUPFAM" id="SSF52540">
    <property type="entry name" value="P-loop containing nucleoside triphosphate hydrolases"/>
    <property type="match status" value="1"/>
</dbReference>
<evidence type="ECO:0000256" key="2">
    <source>
        <dbReference type="ARBA" id="ARBA00022840"/>
    </source>
</evidence>
<dbReference type="Pfam" id="PF03969">
    <property type="entry name" value="AFG1_ATPase"/>
    <property type="match status" value="1"/>
</dbReference>
<keyword evidence="3" id="KW-0131">Cell cycle</keyword>
<evidence type="ECO:0000313" key="3">
    <source>
        <dbReference type="EMBL" id="MXU66841.1"/>
    </source>
</evidence>
<keyword evidence="4" id="KW-1185">Reference proteome</keyword>
<dbReference type="AlphaFoldDB" id="A0A6B0U7J8"/>
<keyword evidence="1" id="KW-0547">Nucleotide-binding</keyword>